<dbReference type="OrthoDB" id="3327896at2"/>
<organism evidence="1 2">
    <name type="scientific">Pseudosporangium ferrugineum</name>
    <dbReference type="NCBI Taxonomy" id="439699"/>
    <lineage>
        <taxon>Bacteria</taxon>
        <taxon>Bacillati</taxon>
        <taxon>Actinomycetota</taxon>
        <taxon>Actinomycetes</taxon>
        <taxon>Micromonosporales</taxon>
        <taxon>Micromonosporaceae</taxon>
        <taxon>Pseudosporangium</taxon>
    </lineage>
</organism>
<dbReference type="InterPro" id="IPR011044">
    <property type="entry name" value="Quino_amine_DH_bsu"/>
</dbReference>
<dbReference type="EMBL" id="PVZG01000009">
    <property type="protein sequence ID" value="PRY28098.1"/>
    <property type="molecule type" value="Genomic_DNA"/>
</dbReference>
<accession>A0A2T0S3U6</accession>
<dbReference type="InterPro" id="IPR006311">
    <property type="entry name" value="TAT_signal"/>
</dbReference>
<dbReference type="PROSITE" id="PS51257">
    <property type="entry name" value="PROKAR_LIPOPROTEIN"/>
    <property type="match status" value="1"/>
</dbReference>
<evidence type="ECO:0000313" key="1">
    <source>
        <dbReference type="EMBL" id="PRY28098.1"/>
    </source>
</evidence>
<dbReference type="RefSeq" id="WP_106128183.1">
    <property type="nucleotide sequence ID" value="NZ_PVZG01000009.1"/>
</dbReference>
<name>A0A2T0S3U6_9ACTN</name>
<keyword evidence="2" id="KW-1185">Reference proteome</keyword>
<comment type="caution">
    <text evidence="1">The sequence shown here is derived from an EMBL/GenBank/DDBJ whole genome shotgun (WGS) entry which is preliminary data.</text>
</comment>
<proteinExistence type="predicted"/>
<sequence>MTTRRTFLIMAGSAVAVSACDPPRRRPAVAVPDVLVAETTEGLAVLDGTRVRPLGRLAAASPDGRFRYAVEADTLVGPAAAVPLEAGWAPQVVSPDGTACVLRRGGSLLVARGGGQRRYDAPETVQPDAFTADNTGLFVLEWLPPEDPERYRVRLMDLATGALRPLLTRAKVPVPAGAEEEMRGQGRQAVLSPDRQVLYTLYTHQPGHRHTRDLVAGRRGNVHAFVHVLHLEQRWAYCLDLPHPFGEGPAESHAIAVDPTGGRLGVVDVSSGSLAYASTANLTVERVESVPNTQGTAALALAAGGRTYAGSGTTVTVLDGGAVTRWTTASQVRGLALNRDGSLLYLGGPDGVTWLGTASGEQRDRVRVPGLTVLRHVVPRD</sequence>
<dbReference type="Gene3D" id="2.130.10.10">
    <property type="entry name" value="YVTN repeat-like/Quinoprotein amine dehydrogenase"/>
    <property type="match status" value="1"/>
</dbReference>
<reference evidence="1 2" key="1">
    <citation type="submission" date="2018-03" db="EMBL/GenBank/DDBJ databases">
        <title>Genomic Encyclopedia of Archaeal and Bacterial Type Strains, Phase II (KMG-II): from individual species to whole genera.</title>
        <authorList>
            <person name="Goeker M."/>
        </authorList>
    </citation>
    <scope>NUCLEOTIDE SEQUENCE [LARGE SCALE GENOMIC DNA]</scope>
    <source>
        <strain evidence="1 2">DSM 45348</strain>
    </source>
</reference>
<dbReference type="AlphaFoldDB" id="A0A2T0S3U6"/>
<dbReference type="SUPFAM" id="SSF50969">
    <property type="entry name" value="YVTN repeat-like/Quinoprotein amine dehydrogenase"/>
    <property type="match status" value="1"/>
</dbReference>
<evidence type="ECO:0000313" key="2">
    <source>
        <dbReference type="Proteomes" id="UP000239209"/>
    </source>
</evidence>
<dbReference type="InterPro" id="IPR015943">
    <property type="entry name" value="WD40/YVTN_repeat-like_dom_sf"/>
</dbReference>
<gene>
    <name evidence="1" type="ORF">CLV70_109255</name>
</gene>
<protein>
    <recommendedName>
        <fullName evidence="3">Pyrroloquinoline-quinone binding quinoprotein</fullName>
    </recommendedName>
</protein>
<dbReference type="Proteomes" id="UP000239209">
    <property type="component" value="Unassembled WGS sequence"/>
</dbReference>
<evidence type="ECO:0008006" key="3">
    <source>
        <dbReference type="Google" id="ProtNLM"/>
    </source>
</evidence>
<dbReference type="PROSITE" id="PS51318">
    <property type="entry name" value="TAT"/>
    <property type="match status" value="1"/>
</dbReference>